<keyword evidence="12" id="KW-1208">Phospholipid metabolism</keyword>
<dbReference type="RefSeq" id="WP_132090366.1">
    <property type="nucleotide sequence ID" value="NZ_JANKAQ010000004.1"/>
</dbReference>
<dbReference type="Pfam" id="PF00781">
    <property type="entry name" value="DAGK_cat"/>
    <property type="match status" value="1"/>
</dbReference>
<keyword evidence="8" id="KW-0067">ATP-binding</keyword>
<dbReference type="InterPro" id="IPR001206">
    <property type="entry name" value="Diacylglycerol_kinase_cat_dom"/>
</dbReference>
<evidence type="ECO:0000256" key="8">
    <source>
        <dbReference type="ARBA" id="ARBA00022840"/>
    </source>
</evidence>
<dbReference type="OrthoDB" id="142078at2"/>
<comment type="cofactor">
    <cofactor evidence="1">
        <name>Mg(2+)</name>
        <dbReference type="ChEBI" id="CHEBI:18420"/>
    </cofactor>
</comment>
<keyword evidence="5" id="KW-0479">Metal-binding</keyword>
<gene>
    <name evidence="14" type="ORF">EV212_104119</name>
</gene>
<dbReference type="InterPro" id="IPR045540">
    <property type="entry name" value="YegS/DAGK_C"/>
</dbReference>
<evidence type="ECO:0000256" key="11">
    <source>
        <dbReference type="ARBA" id="ARBA00023209"/>
    </source>
</evidence>
<dbReference type="SMART" id="SM00046">
    <property type="entry name" value="DAGKc"/>
    <property type="match status" value="1"/>
</dbReference>
<dbReference type="EMBL" id="SLXA01000004">
    <property type="protein sequence ID" value="TCO85064.1"/>
    <property type="molecule type" value="Genomic_DNA"/>
</dbReference>
<keyword evidence="7 14" id="KW-0418">Kinase</keyword>
<name>A0A4R2LIP7_9FIRM</name>
<dbReference type="GO" id="GO:0004143">
    <property type="term" value="F:ATP-dependent diacylglycerol kinase activity"/>
    <property type="evidence" value="ECO:0007669"/>
    <property type="project" value="TreeGrafter"/>
</dbReference>
<dbReference type="GO" id="GO:0046872">
    <property type="term" value="F:metal ion binding"/>
    <property type="evidence" value="ECO:0007669"/>
    <property type="project" value="UniProtKB-KW"/>
</dbReference>
<evidence type="ECO:0000256" key="3">
    <source>
        <dbReference type="ARBA" id="ARBA00022516"/>
    </source>
</evidence>
<keyword evidence="10" id="KW-0443">Lipid metabolism</keyword>
<sequence>MKAKFIINPSSGKQNFLKSIESVVGCLVLNQVVNQVDVVYTKQEGDALAEAKNIKKGEYDFVVSVGGDGTLNDVVNGLMEGGSETPLAVISVGTANDFAQYVKPPQTPEAFCKMIMEFKIRRIDVGRIDDRYFINRVSGGFGSNVGDRVSQESKAVLGKLAYYMEGALDFSKKGVETLKVRFDSMQFKGEREVISFMVLNTCAGFGMYRGLPEKDPDDGTLDVMIVKKMDLGQMPGLGIQALTKKMVKHPKVRHFRTERIRIESADDTDIVVDYDGQVFGKLPVELSVIPKAIKLIVP</sequence>
<keyword evidence="6" id="KW-0547">Nucleotide-binding</keyword>
<evidence type="ECO:0000256" key="6">
    <source>
        <dbReference type="ARBA" id="ARBA00022741"/>
    </source>
</evidence>
<reference evidence="14 15" key="1">
    <citation type="submission" date="2019-03" db="EMBL/GenBank/DDBJ databases">
        <title>Genomic Encyclopedia of Type Strains, Phase IV (KMG-IV): sequencing the most valuable type-strain genomes for metagenomic binning, comparative biology and taxonomic classification.</title>
        <authorList>
            <person name="Goeker M."/>
        </authorList>
    </citation>
    <scope>NUCLEOTIDE SEQUENCE [LARGE SCALE GENOMIC DNA]</scope>
    <source>
        <strain evidence="14 15">DSM 28559</strain>
    </source>
</reference>
<dbReference type="Gene3D" id="3.40.50.10330">
    <property type="entry name" value="Probable inorganic polyphosphate/atp-NAD kinase, domain 1"/>
    <property type="match status" value="1"/>
</dbReference>
<evidence type="ECO:0000256" key="9">
    <source>
        <dbReference type="ARBA" id="ARBA00022842"/>
    </source>
</evidence>
<dbReference type="PROSITE" id="PS50146">
    <property type="entry name" value="DAGK"/>
    <property type="match status" value="1"/>
</dbReference>
<evidence type="ECO:0000313" key="14">
    <source>
        <dbReference type="EMBL" id="TCO85064.1"/>
    </source>
</evidence>
<dbReference type="AlphaFoldDB" id="A0A4R2LIP7"/>
<evidence type="ECO:0000256" key="2">
    <source>
        <dbReference type="ARBA" id="ARBA00005983"/>
    </source>
</evidence>
<dbReference type="InterPro" id="IPR005218">
    <property type="entry name" value="Diacylglycerol/lipid_kinase"/>
</dbReference>
<dbReference type="Proteomes" id="UP000295711">
    <property type="component" value="Unassembled WGS sequence"/>
</dbReference>
<dbReference type="NCBIfam" id="TIGR00147">
    <property type="entry name" value="YegS/Rv2252/BmrU family lipid kinase"/>
    <property type="match status" value="1"/>
</dbReference>
<dbReference type="GO" id="GO:0008654">
    <property type="term" value="P:phospholipid biosynthetic process"/>
    <property type="evidence" value="ECO:0007669"/>
    <property type="project" value="UniProtKB-KW"/>
</dbReference>
<feature type="domain" description="DAGKc" evidence="13">
    <location>
        <begin position="1"/>
        <end position="132"/>
    </location>
</feature>
<evidence type="ECO:0000256" key="4">
    <source>
        <dbReference type="ARBA" id="ARBA00022679"/>
    </source>
</evidence>
<dbReference type="GO" id="GO:0005886">
    <property type="term" value="C:plasma membrane"/>
    <property type="evidence" value="ECO:0007669"/>
    <property type="project" value="TreeGrafter"/>
</dbReference>
<dbReference type="PANTHER" id="PTHR12358:SF106">
    <property type="entry name" value="LIPID KINASE YEGS"/>
    <property type="match status" value="1"/>
</dbReference>
<proteinExistence type="inferred from homology"/>
<dbReference type="PANTHER" id="PTHR12358">
    <property type="entry name" value="SPHINGOSINE KINASE"/>
    <property type="match status" value="1"/>
</dbReference>
<evidence type="ECO:0000256" key="1">
    <source>
        <dbReference type="ARBA" id="ARBA00001946"/>
    </source>
</evidence>
<comment type="similarity">
    <text evidence="2">Belongs to the diacylglycerol/lipid kinase family.</text>
</comment>
<dbReference type="InterPro" id="IPR017438">
    <property type="entry name" value="ATP-NAD_kinase_N"/>
</dbReference>
<evidence type="ECO:0000256" key="10">
    <source>
        <dbReference type="ARBA" id="ARBA00023098"/>
    </source>
</evidence>
<keyword evidence="3" id="KW-0444">Lipid biosynthesis</keyword>
<dbReference type="SUPFAM" id="SSF111331">
    <property type="entry name" value="NAD kinase/diacylglycerol kinase-like"/>
    <property type="match status" value="1"/>
</dbReference>
<dbReference type="InterPro" id="IPR050187">
    <property type="entry name" value="Lipid_Phosphate_FormReg"/>
</dbReference>
<evidence type="ECO:0000256" key="12">
    <source>
        <dbReference type="ARBA" id="ARBA00023264"/>
    </source>
</evidence>
<keyword evidence="9" id="KW-0460">Magnesium</keyword>
<dbReference type="GO" id="GO:0005524">
    <property type="term" value="F:ATP binding"/>
    <property type="evidence" value="ECO:0007669"/>
    <property type="project" value="UniProtKB-KW"/>
</dbReference>
<organism evidence="14 15">
    <name type="scientific">Frisingicoccus caecimuris</name>
    <dbReference type="NCBI Taxonomy" id="1796636"/>
    <lineage>
        <taxon>Bacteria</taxon>
        <taxon>Bacillati</taxon>
        <taxon>Bacillota</taxon>
        <taxon>Clostridia</taxon>
        <taxon>Lachnospirales</taxon>
        <taxon>Lachnospiraceae</taxon>
        <taxon>Frisingicoccus</taxon>
    </lineage>
</organism>
<keyword evidence="11" id="KW-0594">Phospholipid biosynthesis</keyword>
<evidence type="ECO:0000256" key="7">
    <source>
        <dbReference type="ARBA" id="ARBA00022777"/>
    </source>
</evidence>
<dbReference type="InterPro" id="IPR016064">
    <property type="entry name" value="NAD/diacylglycerol_kinase_sf"/>
</dbReference>
<comment type="caution">
    <text evidence="14">The sequence shown here is derived from an EMBL/GenBank/DDBJ whole genome shotgun (WGS) entry which is preliminary data.</text>
</comment>
<evidence type="ECO:0000256" key="5">
    <source>
        <dbReference type="ARBA" id="ARBA00022723"/>
    </source>
</evidence>
<keyword evidence="4" id="KW-0808">Transferase</keyword>
<evidence type="ECO:0000259" key="13">
    <source>
        <dbReference type="PROSITE" id="PS50146"/>
    </source>
</evidence>
<dbReference type="Pfam" id="PF19279">
    <property type="entry name" value="YegS_C"/>
    <property type="match status" value="1"/>
</dbReference>
<keyword evidence="15" id="KW-1185">Reference proteome</keyword>
<dbReference type="Gene3D" id="2.60.200.40">
    <property type="match status" value="1"/>
</dbReference>
<evidence type="ECO:0000313" key="15">
    <source>
        <dbReference type="Proteomes" id="UP000295711"/>
    </source>
</evidence>
<accession>A0A4R2LIP7</accession>
<protein>
    <submittedName>
        <fullName evidence="14">Diacylglycerol kinase (ATP)</fullName>
    </submittedName>
</protein>